<dbReference type="SMART" id="SM00353">
    <property type="entry name" value="HLH"/>
    <property type="match status" value="1"/>
</dbReference>
<proteinExistence type="predicted"/>
<evidence type="ECO:0000259" key="7">
    <source>
        <dbReference type="PROSITE" id="PS50888"/>
    </source>
</evidence>
<dbReference type="HOGENOM" id="CLU_233871_0_0_1"/>
<evidence type="ECO:0000259" key="6">
    <source>
        <dbReference type="PROSITE" id="PS50835"/>
    </source>
</evidence>
<feature type="domain" description="Ig-like" evidence="6">
    <location>
        <begin position="843"/>
        <end position="927"/>
    </location>
</feature>
<dbReference type="InterPro" id="IPR013162">
    <property type="entry name" value="CD80_C2-set"/>
</dbReference>
<dbReference type="SUPFAM" id="SSF48726">
    <property type="entry name" value="Immunoglobulin"/>
    <property type="match status" value="6"/>
</dbReference>
<reference evidence="9" key="3">
    <citation type="journal article" date="2013" name="Nucleic Acids Res.">
        <title>The genome of Anopheles darlingi, the main neotropical malaria vector.</title>
        <authorList>
            <person name="Marinotti O."/>
            <person name="Cerqueira G.C."/>
            <person name="de Almeida L.G."/>
            <person name="Ferro M.I."/>
            <person name="Loreto E.L."/>
            <person name="Zaha A."/>
            <person name="Teixeira S.M."/>
            <person name="Wespiser A.R."/>
            <person name="Almeida E Silva A."/>
            <person name="Schlindwein A.D."/>
            <person name="Pacheco A.C."/>
            <person name="Silva A.L."/>
            <person name="Graveley B.R."/>
            <person name="Walenz B.P."/>
            <person name="Lima Bde A."/>
            <person name="Ribeiro C.A."/>
            <person name="Nunes-Silva C.G."/>
            <person name="de Carvalho C.R."/>
            <person name="Soares C.M."/>
            <person name="de Menezes C.B."/>
            <person name="Matiolli C."/>
            <person name="Caffrey D."/>
            <person name="Araujo D.A."/>
            <person name="de Oliveira D.M."/>
            <person name="Golenbock D."/>
            <person name="Grisard E.C."/>
            <person name="Fantinatti-Garboggini F."/>
            <person name="de Carvalho F.M."/>
            <person name="Barcellos F.G."/>
            <person name="Prosdocimi F."/>
            <person name="May G."/>
            <person name="Azevedo Junior G.M."/>
            <person name="Guimaraes G.M."/>
            <person name="Goldman G.H."/>
            <person name="Padilha I.Q."/>
            <person name="Batista Jda S."/>
            <person name="Ferro J.A."/>
            <person name="Ribeiro J.M."/>
            <person name="Fietto J.L."/>
            <person name="Dabbas K.M."/>
            <person name="Cerdeira L."/>
            <person name="Agnez-Lima L.F."/>
            <person name="Brocchi M."/>
            <person name="de Carvalho M.O."/>
            <person name="Teixeira Mde M."/>
            <person name="Diniz Maia Mde M."/>
            <person name="Goldman M.H."/>
            <person name="Cruz Schneider M.P."/>
            <person name="Felipe M.S."/>
            <person name="Hungria M."/>
            <person name="Nicolas M.F."/>
            <person name="Pereira M."/>
            <person name="Montes M.A."/>
            <person name="Cantao M.E."/>
            <person name="Vincentz M."/>
            <person name="Rafael M.S."/>
            <person name="Silverman N."/>
            <person name="Stoco P.H."/>
            <person name="Souza R.C."/>
            <person name="Vicentini R."/>
            <person name="Gazzinelli R.T."/>
            <person name="Neves Rde O."/>
            <person name="Silva R."/>
            <person name="Astolfi-Filho S."/>
            <person name="Maciel T.E."/>
            <person name="Urmenyi T.P."/>
            <person name="Tadei W.P."/>
            <person name="Camargo E.P."/>
            <person name="de Vasconcelos A.T."/>
        </authorList>
    </citation>
    <scope>NUCLEOTIDE SEQUENCE</scope>
</reference>
<gene>
    <name evidence="9" type="ORF">AND_001260</name>
</gene>
<dbReference type="InterPro" id="IPR011598">
    <property type="entry name" value="bHLH_dom"/>
</dbReference>
<dbReference type="eggNOG" id="KOG4304">
    <property type="taxonomic scope" value="Eukaryota"/>
</dbReference>
<name>W5JVE5_ANODA</name>
<accession>W5JVE5</accession>
<dbReference type="VEuPathDB" id="VectorBase:ADAR2_010515"/>
<dbReference type="GO" id="GO:0006355">
    <property type="term" value="P:regulation of DNA-templated transcription"/>
    <property type="evidence" value="ECO:0007669"/>
    <property type="project" value="InterPro"/>
</dbReference>
<dbReference type="Gene3D" id="4.10.280.10">
    <property type="entry name" value="Helix-loop-helix DNA-binding domain"/>
    <property type="match status" value="1"/>
</dbReference>
<dbReference type="GO" id="GO:0016020">
    <property type="term" value="C:membrane"/>
    <property type="evidence" value="ECO:0007669"/>
    <property type="project" value="UniProtKB-SubCell"/>
</dbReference>
<dbReference type="FunCoup" id="W5JVE5">
    <property type="interactions" value="14"/>
</dbReference>
<feature type="domain" description="Ig-like" evidence="6">
    <location>
        <begin position="734"/>
        <end position="838"/>
    </location>
</feature>
<dbReference type="InterPro" id="IPR007110">
    <property type="entry name" value="Ig-like_dom"/>
</dbReference>
<dbReference type="Pfam" id="PF07527">
    <property type="entry name" value="Hairy_orange"/>
    <property type="match status" value="1"/>
</dbReference>
<dbReference type="PROSITE" id="PS50888">
    <property type="entry name" value="BHLH"/>
    <property type="match status" value="1"/>
</dbReference>
<dbReference type="VEuPathDB" id="VectorBase:ADAC001260"/>
<comment type="subcellular location">
    <subcellularLocation>
        <location evidence="1">Membrane</location>
        <topology evidence="1">Single-pass membrane protein</topology>
    </subcellularLocation>
</comment>
<dbReference type="PROSITE" id="PS51054">
    <property type="entry name" value="ORANGE"/>
    <property type="match status" value="1"/>
</dbReference>
<feature type="compositionally biased region" description="Low complexity" evidence="4">
    <location>
        <begin position="338"/>
        <end position="347"/>
    </location>
</feature>
<organism evidence="9">
    <name type="scientific">Anopheles darlingi</name>
    <name type="common">Mosquito</name>
    <dbReference type="NCBI Taxonomy" id="43151"/>
    <lineage>
        <taxon>Eukaryota</taxon>
        <taxon>Metazoa</taxon>
        <taxon>Ecdysozoa</taxon>
        <taxon>Arthropoda</taxon>
        <taxon>Hexapoda</taxon>
        <taxon>Insecta</taxon>
        <taxon>Pterygota</taxon>
        <taxon>Neoptera</taxon>
        <taxon>Endopterygota</taxon>
        <taxon>Diptera</taxon>
        <taxon>Nematocera</taxon>
        <taxon>Culicoidea</taxon>
        <taxon>Culicidae</taxon>
        <taxon>Anophelinae</taxon>
        <taxon>Anopheles</taxon>
    </lineage>
</organism>
<feature type="region of interest" description="Disordered" evidence="4">
    <location>
        <begin position="1764"/>
        <end position="1798"/>
    </location>
</feature>
<feature type="domain" description="Ig-like" evidence="6">
    <location>
        <begin position="1088"/>
        <end position="1172"/>
    </location>
</feature>
<feature type="transmembrane region" description="Helical" evidence="5">
    <location>
        <begin position="1187"/>
        <end position="1211"/>
    </location>
</feature>
<evidence type="ECO:0000313" key="11">
    <source>
        <dbReference type="Proteomes" id="UP000000673"/>
    </source>
</evidence>
<evidence type="ECO:0000313" key="10">
    <source>
        <dbReference type="EnsemblMetazoa" id="ADAC001260-PA"/>
    </source>
</evidence>
<dbReference type="SUPFAM" id="SSF47459">
    <property type="entry name" value="HLH, helix-loop-helix DNA-binding domain"/>
    <property type="match status" value="1"/>
</dbReference>
<protein>
    <submittedName>
        <fullName evidence="9 10">Uncharacterized protein</fullName>
    </submittedName>
</protein>
<keyword evidence="11" id="KW-1185">Reference proteome</keyword>
<dbReference type="PANTHER" id="PTHR23278">
    <property type="entry name" value="SIDESTEP PROTEIN"/>
    <property type="match status" value="1"/>
</dbReference>
<evidence type="ECO:0000256" key="3">
    <source>
        <dbReference type="ARBA" id="ARBA00023157"/>
    </source>
</evidence>
<dbReference type="STRING" id="43151.W5JVE5"/>
<dbReference type="CDD" id="cd00096">
    <property type="entry name" value="Ig"/>
    <property type="match status" value="1"/>
</dbReference>
<keyword evidence="5" id="KW-1133">Transmembrane helix</keyword>
<feature type="region of interest" description="Disordered" evidence="4">
    <location>
        <begin position="1225"/>
        <end position="1259"/>
    </location>
</feature>
<feature type="compositionally biased region" description="Basic residues" evidence="4">
    <location>
        <begin position="1602"/>
        <end position="1612"/>
    </location>
</feature>
<feature type="compositionally biased region" description="Polar residues" evidence="4">
    <location>
        <begin position="177"/>
        <end position="195"/>
    </location>
</feature>
<feature type="domain" description="Ig-like" evidence="6">
    <location>
        <begin position="637"/>
        <end position="727"/>
    </location>
</feature>
<dbReference type="Gene3D" id="2.60.40.10">
    <property type="entry name" value="Immunoglobulins"/>
    <property type="match status" value="8"/>
</dbReference>
<dbReference type="InterPro" id="IPR003650">
    <property type="entry name" value="Orange_dom"/>
</dbReference>
<dbReference type="EMBL" id="ADMH02000327">
    <property type="protein sequence ID" value="ETN66940.1"/>
    <property type="molecule type" value="Genomic_DNA"/>
</dbReference>
<evidence type="ECO:0000256" key="1">
    <source>
        <dbReference type="ARBA" id="ARBA00004167"/>
    </source>
</evidence>
<feature type="region of interest" description="Disordered" evidence="4">
    <location>
        <begin position="1451"/>
        <end position="1483"/>
    </location>
</feature>
<dbReference type="CDD" id="cd19741">
    <property type="entry name" value="bHLH-O_ESMB_like"/>
    <property type="match status" value="1"/>
</dbReference>
<feature type="compositionally biased region" description="Low complexity" evidence="4">
    <location>
        <begin position="1341"/>
        <end position="1393"/>
    </location>
</feature>
<dbReference type="Pfam" id="PF00010">
    <property type="entry name" value="HLH"/>
    <property type="match status" value="1"/>
</dbReference>
<feature type="compositionally biased region" description="Polar residues" evidence="4">
    <location>
        <begin position="1520"/>
        <end position="1530"/>
    </location>
</feature>
<feature type="domain" description="Orange" evidence="8">
    <location>
        <begin position="106"/>
        <end position="139"/>
    </location>
</feature>
<feature type="domain" description="BHLH" evidence="7">
    <location>
        <begin position="32"/>
        <end position="89"/>
    </location>
</feature>
<reference evidence="9 11" key="1">
    <citation type="journal article" date="2010" name="BMC Genomics">
        <title>Combination of measures distinguishes pre-miRNAs from other stem-loops in the genome of the newly sequenced Anopheles darlingi.</title>
        <authorList>
            <person name="Mendes N.D."/>
            <person name="Freitas A.T."/>
            <person name="Vasconcelos A.T."/>
            <person name="Sagot M.F."/>
        </authorList>
    </citation>
    <scope>NUCLEOTIDE SEQUENCE</scope>
</reference>
<evidence type="ECO:0000259" key="8">
    <source>
        <dbReference type="PROSITE" id="PS51054"/>
    </source>
</evidence>
<evidence type="ECO:0000256" key="5">
    <source>
        <dbReference type="SAM" id="Phobius"/>
    </source>
</evidence>
<reference evidence="9" key="2">
    <citation type="submission" date="2010-05" db="EMBL/GenBank/DDBJ databases">
        <authorList>
            <person name="Almeida L.G."/>
            <person name="Nicolas M.F."/>
            <person name="Souza R.C."/>
            <person name="Vasconcelos A.T.R."/>
        </authorList>
    </citation>
    <scope>NUCLEOTIDE SEQUENCE</scope>
</reference>
<sequence length="2003" mass="220390">MDYANMVSLESAGIGSKLSPSQLEPVSRTYQYRKVMKPMLERKRRARINRCLDELKELMVSALQSEGENVAKLEKADILELTVRHLHKLRRQQRLAANPVIDADRFRAGFTHAANEVSRCLASTPGVDIKLGTKLMTHLGHRLNDLDKVSPLTVQIGSSSSSSSSSSVDEPEDIQMPASSGSPSPCYSTGRSSPLMSGYSMPLTPQSYRSEESAMMMMGDSSSATPSPNPSECGDHTATEGLLKIQQSAGESVWRPCHRVVGTVKDITEIGWKSGIGPPRRAPLTLTRGDDIQACYERSRMTNHYDHGQQYHNYRSDQCDHHHHHHPHQLHHRHYRRQQQQQQQQHQPSDEQQCGYCDCQILVLYAQDHYKGGVNETISVLRGEKVELACPIDIATCGELHSLKWFKGTERIAVVSGDGEVAKVEGSHHDRLSLSHKPQTSRLIFRSVDIADEDTYLCETTFLEPSELCENSGAYSVALNVYAVPSVITLQDGNRNSIKNGSHIGPMREGQDLQVVCEVYGARPEPVISWHRSGRVVRDTQVVEQHNGLYTVKSTLSLTLSRQELGATYNCRVEMKELHLTYLQNDGTFETISQMIFTATRFENGASMRCEADNIVMREDMDRPLHDTLTLEVMYPPVVSVKPDNITVNETQDFLIFCDYEANPASLESVKWFRNSQEIKLNSVRYEGGNPEQTALLVKNSTRHDIGAYTCELSNSIGFDVSDNEVYVDVIFKPTVMLTMDPDTPVIENEQANITLLCNIVEGNPMLLTRVRWFLDGEFLKELPECEDETIGTDENLCEVDPSKMLLQNVGREFIGNYSCEGFNSAGWGDVSEENQLDIYYEPGNASMVHFPTIAIKRRSVTFNCSIDDRGNPAATRYRWLRGGKPVLDVVTPSWTVDPVGLDSRTTFACYAYNEGGEGNAAEESLEVHAPPAFIQKLQPYTGALFSTINMSLSCRVECIPSCTISWFKDGIGIEESDERYYITSSYLPAEPATGDFESAYSVLNTTLSSATISVEEGKVPPKIVCSSRAYPEPAFYWTRNGITIAKGSALIVEDVLQRNDAGIYTCTAFNKHGNHSTDAYIDIHYKPTCQIIRKEVEDEEVLVCVATGSPRESEFEWSVKYANDSVHSQRVKSDPYESVLTLDDDVSSMRIYVCVASNNVGVGTPCEIEVAGYVAWWLKGDVLTPYILIGAVAALLLAVILVCIIIICICRRKRRQEKCLYQGGKGLRGSRNSSSSSGSSNINSSRSSSSSAAVVYTSREPDASENIRHYDQSLRWRIRRFFEKRNSIDLLRISTSNGTPQTLPTIIGDSTPPSPTTQSPPTPPPATATAVPPLLPPSSPSATAATSADGAPGADGAIDPAAGATGGNENTGIPEATVGPTVAAPVAGVTGESSTAGGSQIEPGEYENLPFHGLQTPPKKHHNKSLTPSCFPTHPYNYINYQKEKGAAPLHPSLQQQQQQQQHAPLVPGESGFRFDDSSTGNTMADRHAAAAQLAATLDTSDTLSSHSFVVTGGAIPPHNNSASCTTAPGRSERKRNAACAGSERKLIDLETVTPLYENLTDSIQIHESSTPTGTLGTPGIHQQQQQQQQQHHQHQDRYRVSLKKPGRKSSSRSNSAVSNSYYDCIKPIPAPRHRKYASTNSLVSKAVVTPQAPGQLGQPLHHHHGGNSTSASTNRLDPIYMNLPLGKGLESSLRLLGPDSAEDSALVAHGLGPLSQTIEDYPMVPGNHHYLEITQRQTRIVIPKELFPVDSREQQAKISSLLRKGGQTGGGPAGSSTGSSTSGGTASSTATNSSSRRHIKLPLQKHHSFNFQPSQTVEATVRDLKIKSHSINSKTLRDYRGVSPGASSTVGHRNHTMAAPQQHDSEGEYYDQQQQHQQHQQQQQQHRTLHSNRTATHFPYDTSSPLDGIVYPEDVIYADLEDNNYGPINYKAASIYNMVKFKRNNNIDNAAHKRARPLLVPEVMHTKPRPQPFVKVTRLVGYPRLTLTTASASAAAQHQQQ</sequence>
<keyword evidence="2 5" id="KW-0472">Membrane</keyword>
<evidence type="ECO:0000256" key="4">
    <source>
        <dbReference type="SAM" id="MobiDB-lite"/>
    </source>
</evidence>
<feature type="region of interest" description="Disordered" evidence="4">
    <location>
        <begin position="154"/>
        <end position="205"/>
    </location>
</feature>
<dbReference type="SMART" id="SM00409">
    <property type="entry name" value="IG"/>
    <property type="match status" value="6"/>
</dbReference>
<keyword evidence="3" id="KW-1015">Disulfide bond</keyword>
<dbReference type="InterPro" id="IPR013783">
    <property type="entry name" value="Ig-like_fold"/>
</dbReference>
<keyword evidence="5" id="KW-0812">Transmembrane</keyword>
<feature type="compositionally biased region" description="Polar residues" evidence="4">
    <location>
        <begin position="1294"/>
        <end position="1305"/>
    </location>
</feature>
<feature type="compositionally biased region" description="Low complexity" evidence="4">
    <location>
        <begin position="158"/>
        <end position="167"/>
    </location>
</feature>
<dbReference type="InterPro" id="IPR003599">
    <property type="entry name" value="Ig_sub"/>
</dbReference>
<feature type="compositionally biased region" description="Basic residues" evidence="4">
    <location>
        <begin position="321"/>
        <end position="337"/>
    </location>
</feature>
<dbReference type="InterPro" id="IPR003598">
    <property type="entry name" value="Ig_sub2"/>
</dbReference>
<dbReference type="Pfam" id="PF08205">
    <property type="entry name" value="C2-set_2"/>
    <property type="match status" value="1"/>
</dbReference>
<feature type="region of interest" description="Disordered" evidence="4">
    <location>
        <begin position="1837"/>
        <end position="1892"/>
    </location>
</feature>
<feature type="compositionally biased region" description="Low complexity" evidence="4">
    <location>
        <begin position="1572"/>
        <end position="1592"/>
    </location>
</feature>
<feature type="region of interest" description="Disordered" evidence="4">
    <location>
        <begin position="314"/>
        <end position="349"/>
    </location>
</feature>
<dbReference type="SMART" id="SM00408">
    <property type="entry name" value="IGc2"/>
    <property type="match status" value="4"/>
</dbReference>
<dbReference type="InterPro" id="IPR036179">
    <property type="entry name" value="Ig-like_dom_sf"/>
</dbReference>
<feature type="region of interest" description="Disordered" evidence="4">
    <location>
        <begin position="1514"/>
        <end position="1542"/>
    </location>
</feature>
<dbReference type="GO" id="GO:0046983">
    <property type="term" value="F:protein dimerization activity"/>
    <property type="evidence" value="ECO:0007669"/>
    <property type="project" value="InterPro"/>
</dbReference>
<feature type="domain" description="Ig-like" evidence="6">
    <location>
        <begin position="383"/>
        <end position="461"/>
    </location>
</feature>
<dbReference type="PANTHER" id="PTHR23278:SF32">
    <property type="entry name" value="NEUROMUSCULIN, ISOFORM E"/>
    <property type="match status" value="1"/>
</dbReference>
<feature type="compositionally biased region" description="Pro residues" evidence="4">
    <location>
        <begin position="1313"/>
        <end position="1327"/>
    </location>
</feature>
<feature type="domain" description="Ig-like" evidence="6">
    <location>
        <begin position="485"/>
        <end position="581"/>
    </location>
</feature>
<dbReference type="eggNOG" id="KOG3515">
    <property type="taxonomic scope" value="Eukaryota"/>
</dbReference>
<feature type="region of interest" description="Disordered" evidence="4">
    <location>
        <begin position="1569"/>
        <end position="1620"/>
    </location>
</feature>
<feature type="compositionally biased region" description="Low complexity" evidence="4">
    <location>
        <begin position="1776"/>
        <end position="1796"/>
    </location>
</feature>
<evidence type="ECO:0000313" key="9">
    <source>
        <dbReference type="EMBL" id="ETN66940.1"/>
    </source>
</evidence>
<dbReference type="Proteomes" id="UP000000673">
    <property type="component" value="Unassembled WGS sequence"/>
</dbReference>
<reference evidence="10" key="4">
    <citation type="submission" date="2015-06" db="UniProtKB">
        <authorList>
            <consortium name="EnsemblMetazoa"/>
        </authorList>
    </citation>
    <scope>IDENTIFICATION</scope>
</reference>
<feature type="compositionally biased region" description="Low complexity" evidence="4">
    <location>
        <begin position="1874"/>
        <end position="1888"/>
    </location>
</feature>
<dbReference type="SUPFAM" id="SSF158457">
    <property type="entry name" value="Orange domain-like"/>
    <property type="match status" value="1"/>
</dbReference>
<dbReference type="Pfam" id="PF13927">
    <property type="entry name" value="Ig_3"/>
    <property type="match status" value="1"/>
</dbReference>
<dbReference type="PROSITE" id="PS50835">
    <property type="entry name" value="IG_LIKE"/>
    <property type="match status" value="7"/>
</dbReference>
<dbReference type="EnsemblMetazoa" id="ADAC001260-RA">
    <property type="protein sequence ID" value="ADAC001260-PA"/>
    <property type="gene ID" value="ADAC001260"/>
</dbReference>
<dbReference type="FunFam" id="4.10.280.10:FF:000072">
    <property type="entry name" value="enhancer of split mgamma protein-like"/>
    <property type="match status" value="1"/>
</dbReference>
<dbReference type="VEuPathDB" id="VectorBase:ADAR2_010042"/>
<dbReference type="InterPro" id="IPR036638">
    <property type="entry name" value="HLH_DNA-bd_sf"/>
</dbReference>
<feature type="region of interest" description="Disordered" evidence="4">
    <location>
        <begin position="1294"/>
        <end position="1426"/>
    </location>
</feature>
<dbReference type="GO" id="GO:0003677">
    <property type="term" value="F:DNA binding"/>
    <property type="evidence" value="ECO:0007669"/>
    <property type="project" value="InterPro"/>
</dbReference>
<feature type="compositionally biased region" description="Low complexity" evidence="4">
    <location>
        <begin position="1230"/>
        <end position="1252"/>
    </location>
</feature>
<dbReference type="OMA" id="PSCTISW"/>
<evidence type="ECO:0000256" key="2">
    <source>
        <dbReference type="ARBA" id="ARBA00023136"/>
    </source>
</evidence>
<feature type="region of interest" description="Disordered" evidence="4">
    <location>
        <begin position="1654"/>
        <end position="1676"/>
    </location>
</feature>
<feature type="domain" description="Ig-like" evidence="6">
    <location>
        <begin position="992"/>
        <end position="1083"/>
    </location>
</feature>
<dbReference type="SMART" id="SM00511">
    <property type="entry name" value="ORANGE"/>
    <property type="match status" value="1"/>
</dbReference>